<proteinExistence type="inferred from homology"/>
<dbReference type="PANTHER" id="PTHR30614">
    <property type="entry name" value="MEMBRANE COMPONENT OF AMINO ACID ABC TRANSPORTER"/>
    <property type="match status" value="1"/>
</dbReference>
<dbReference type="Proteomes" id="UP000255000">
    <property type="component" value="Unassembled WGS sequence"/>
</dbReference>
<evidence type="ECO:0000313" key="13">
    <source>
        <dbReference type="Proteomes" id="UP000255000"/>
    </source>
</evidence>
<name>A0A378ZU74_9HYPH</name>
<dbReference type="OrthoDB" id="9787841at2"/>
<feature type="transmembrane region" description="Helical" evidence="10">
    <location>
        <begin position="145"/>
        <end position="165"/>
    </location>
</feature>
<evidence type="ECO:0000256" key="3">
    <source>
        <dbReference type="ARBA" id="ARBA00010072"/>
    </source>
</evidence>
<evidence type="ECO:0000256" key="9">
    <source>
        <dbReference type="ARBA" id="ARBA00023136"/>
    </source>
</evidence>
<evidence type="ECO:0000256" key="7">
    <source>
        <dbReference type="ARBA" id="ARBA00022970"/>
    </source>
</evidence>
<dbReference type="GO" id="GO:0043190">
    <property type="term" value="C:ATP-binding cassette (ABC) transporter complex"/>
    <property type="evidence" value="ECO:0007669"/>
    <property type="project" value="InterPro"/>
</dbReference>
<keyword evidence="6 10" id="KW-0812">Transmembrane</keyword>
<dbReference type="Pfam" id="PF00528">
    <property type="entry name" value="BPD_transp_1"/>
    <property type="match status" value="1"/>
</dbReference>
<dbReference type="PROSITE" id="PS50928">
    <property type="entry name" value="ABC_TM1"/>
    <property type="match status" value="1"/>
</dbReference>
<dbReference type="NCBIfam" id="TIGR01726">
    <property type="entry name" value="HEQRo_perm_3TM"/>
    <property type="match status" value="1"/>
</dbReference>
<feature type="domain" description="ABC transmembrane type-1" evidence="11">
    <location>
        <begin position="59"/>
        <end position="265"/>
    </location>
</feature>
<evidence type="ECO:0000256" key="8">
    <source>
        <dbReference type="ARBA" id="ARBA00022989"/>
    </source>
</evidence>
<dbReference type="InterPro" id="IPR043429">
    <property type="entry name" value="ArtM/GltK/GlnP/TcyL/YhdX-like"/>
</dbReference>
<comment type="similarity">
    <text evidence="3">Belongs to the binding-protein-dependent transport system permease family. HisMQ subfamily.</text>
</comment>
<keyword evidence="4 10" id="KW-0813">Transport</keyword>
<dbReference type="InterPro" id="IPR000515">
    <property type="entry name" value="MetI-like"/>
</dbReference>
<dbReference type="SUPFAM" id="SSF161098">
    <property type="entry name" value="MetI-like"/>
    <property type="match status" value="1"/>
</dbReference>
<dbReference type="RefSeq" id="WP_081626029.1">
    <property type="nucleotide sequence ID" value="NZ_UGSK01000001.1"/>
</dbReference>
<reference evidence="12 13" key="1">
    <citation type="submission" date="2018-06" db="EMBL/GenBank/DDBJ databases">
        <authorList>
            <consortium name="Pathogen Informatics"/>
            <person name="Doyle S."/>
        </authorList>
    </citation>
    <scope>NUCLEOTIDE SEQUENCE [LARGE SCALE GENOMIC DNA]</scope>
    <source>
        <strain evidence="12 13">NCTC13350</strain>
    </source>
</reference>
<dbReference type="EMBL" id="UGSK01000001">
    <property type="protein sequence ID" value="SUB00764.1"/>
    <property type="molecule type" value="Genomic_DNA"/>
</dbReference>
<comment type="subcellular location">
    <subcellularLocation>
        <location evidence="2">Cell inner membrane</location>
        <topology evidence="2">Multi-pass membrane protein</topology>
    </subcellularLocation>
    <subcellularLocation>
        <location evidence="10">Cell membrane</location>
        <topology evidence="10">Multi-pass membrane protein</topology>
    </subcellularLocation>
</comment>
<protein>
    <submittedName>
        <fullName evidence="12">Probable amino-acid permease protein yxeN</fullName>
    </submittedName>
</protein>
<evidence type="ECO:0000256" key="4">
    <source>
        <dbReference type="ARBA" id="ARBA00022448"/>
    </source>
</evidence>
<evidence type="ECO:0000259" key="11">
    <source>
        <dbReference type="PROSITE" id="PS50928"/>
    </source>
</evidence>
<evidence type="ECO:0000256" key="1">
    <source>
        <dbReference type="ARBA" id="ARBA00003159"/>
    </source>
</evidence>
<keyword evidence="5" id="KW-1003">Cell membrane</keyword>
<dbReference type="CDD" id="cd06261">
    <property type="entry name" value="TM_PBP2"/>
    <property type="match status" value="1"/>
</dbReference>
<keyword evidence="9 10" id="KW-0472">Membrane</keyword>
<dbReference type="GO" id="GO:0022857">
    <property type="term" value="F:transmembrane transporter activity"/>
    <property type="evidence" value="ECO:0007669"/>
    <property type="project" value="InterPro"/>
</dbReference>
<dbReference type="PANTHER" id="PTHR30614:SF20">
    <property type="entry name" value="GLUTAMINE TRANSPORT SYSTEM PERMEASE PROTEIN GLNP"/>
    <property type="match status" value="1"/>
</dbReference>
<feature type="transmembrane region" description="Helical" evidence="10">
    <location>
        <begin position="105"/>
        <end position="133"/>
    </location>
</feature>
<evidence type="ECO:0000256" key="6">
    <source>
        <dbReference type="ARBA" id="ARBA00022692"/>
    </source>
</evidence>
<dbReference type="AlphaFoldDB" id="A0A378ZU74"/>
<evidence type="ECO:0000256" key="5">
    <source>
        <dbReference type="ARBA" id="ARBA00022475"/>
    </source>
</evidence>
<gene>
    <name evidence="12" type="primary">yxeN</name>
    <name evidence="12" type="ORF">NCTC13350_01688</name>
</gene>
<dbReference type="GO" id="GO:0006865">
    <property type="term" value="P:amino acid transport"/>
    <property type="evidence" value="ECO:0007669"/>
    <property type="project" value="UniProtKB-KW"/>
</dbReference>
<sequence length="288" mass="31149">MGPARPKPRARHVPGGRSPSSPEFPWWLAAMGLLVAYAFAQALGDAEQAQVLSTLSRGIGITLMVTATAFTGASLLGLLLALGTLSRFTVIRQFVRFYVELIRGIPIIVLLLYIAFAGVPLLVEGWNWLAGYLGLGEVRTRDVSLLWRAVAALILAYSAFLAEVFRAGIVSIAPGQVEAAKALGLTGWQRFRLVIAPQALRVVLPPFGNDFIAMLKDSSLVSVLGVTDITQLGKVAAAGNFRYFETYNLVALIYLSMTVTLSVALRQLEHRLRWRDKPGSGEAQGGQI</sequence>
<evidence type="ECO:0000313" key="12">
    <source>
        <dbReference type="EMBL" id="SUB00764.1"/>
    </source>
</evidence>
<comment type="function">
    <text evidence="1">Part of the binding-protein-dependent transport system for glutamine; probably responsible for the translocation of the substrate across the membrane.</text>
</comment>
<organism evidence="12 13">
    <name type="scientific">Pannonibacter phragmitetus</name>
    <dbReference type="NCBI Taxonomy" id="121719"/>
    <lineage>
        <taxon>Bacteria</taxon>
        <taxon>Pseudomonadati</taxon>
        <taxon>Pseudomonadota</taxon>
        <taxon>Alphaproteobacteria</taxon>
        <taxon>Hyphomicrobiales</taxon>
        <taxon>Stappiaceae</taxon>
        <taxon>Pannonibacter</taxon>
    </lineage>
</organism>
<feature type="transmembrane region" description="Helical" evidence="10">
    <location>
        <begin position="247"/>
        <end position="265"/>
    </location>
</feature>
<dbReference type="Gene3D" id="1.10.3720.10">
    <property type="entry name" value="MetI-like"/>
    <property type="match status" value="1"/>
</dbReference>
<evidence type="ECO:0000256" key="2">
    <source>
        <dbReference type="ARBA" id="ARBA00004429"/>
    </source>
</evidence>
<keyword evidence="7" id="KW-0029">Amino-acid transport</keyword>
<evidence type="ECO:0000256" key="10">
    <source>
        <dbReference type="RuleBase" id="RU363032"/>
    </source>
</evidence>
<dbReference type="InterPro" id="IPR035906">
    <property type="entry name" value="MetI-like_sf"/>
</dbReference>
<dbReference type="InterPro" id="IPR010065">
    <property type="entry name" value="AA_ABC_transptr_permease_3TM"/>
</dbReference>
<accession>A0A378ZU74</accession>
<feature type="transmembrane region" description="Helical" evidence="10">
    <location>
        <begin position="24"/>
        <end position="40"/>
    </location>
</feature>
<feature type="transmembrane region" description="Helical" evidence="10">
    <location>
        <begin position="61"/>
        <end position="85"/>
    </location>
</feature>
<keyword evidence="8 10" id="KW-1133">Transmembrane helix</keyword>